<comment type="caution">
    <text evidence="1">The sequence shown here is derived from an EMBL/GenBank/DDBJ whole genome shotgun (WGS) entry which is preliminary data.</text>
</comment>
<feature type="non-terminal residue" evidence="1">
    <location>
        <position position="1"/>
    </location>
</feature>
<gene>
    <name evidence="1" type="ORF">PCOR1329_LOCUS69675</name>
</gene>
<proteinExistence type="predicted"/>
<sequence>VGEVSPGLPMTSGRNRKPSRSWIAPALLQMTPRPWAGCPNFIAVTGYGGQWPREGWKVDEGWAPGRPGALTLMPVRCSEILMSWSEDGRVRVQWYVRVQCLPYRLYFMRR</sequence>
<accession>A0ABN9WQQ9</accession>
<name>A0ABN9WQQ9_9DINO</name>
<protein>
    <submittedName>
        <fullName evidence="1">Uncharacterized protein</fullName>
    </submittedName>
</protein>
<keyword evidence="2" id="KW-1185">Reference proteome</keyword>
<reference evidence="1" key="1">
    <citation type="submission" date="2023-10" db="EMBL/GenBank/DDBJ databases">
        <authorList>
            <person name="Chen Y."/>
            <person name="Shah S."/>
            <person name="Dougan E. K."/>
            <person name="Thang M."/>
            <person name="Chan C."/>
        </authorList>
    </citation>
    <scope>NUCLEOTIDE SEQUENCE [LARGE SCALE GENOMIC DNA]</scope>
</reference>
<evidence type="ECO:0000313" key="2">
    <source>
        <dbReference type="Proteomes" id="UP001189429"/>
    </source>
</evidence>
<organism evidence="1 2">
    <name type="scientific">Prorocentrum cordatum</name>
    <dbReference type="NCBI Taxonomy" id="2364126"/>
    <lineage>
        <taxon>Eukaryota</taxon>
        <taxon>Sar</taxon>
        <taxon>Alveolata</taxon>
        <taxon>Dinophyceae</taxon>
        <taxon>Prorocentrales</taxon>
        <taxon>Prorocentraceae</taxon>
        <taxon>Prorocentrum</taxon>
    </lineage>
</organism>
<dbReference type="EMBL" id="CAUYUJ010019159">
    <property type="protein sequence ID" value="CAK0889013.1"/>
    <property type="molecule type" value="Genomic_DNA"/>
</dbReference>
<dbReference type="Proteomes" id="UP001189429">
    <property type="component" value="Unassembled WGS sequence"/>
</dbReference>
<evidence type="ECO:0000313" key="1">
    <source>
        <dbReference type="EMBL" id="CAK0889013.1"/>
    </source>
</evidence>